<dbReference type="GO" id="GO:0045842">
    <property type="term" value="P:positive regulation of mitotic metaphase/anaphase transition"/>
    <property type="evidence" value="ECO:0007669"/>
    <property type="project" value="TreeGrafter"/>
</dbReference>
<dbReference type="PROSITE" id="PS50293">
    <property type="entry name" value="TPR_REGION"/>
    <property type="match status" value="1"/>
</dbReference>
<feature type="compositionally biased region" description="Polar residues" evidence="8">
    <location>
        <begin position="612"/>
        <end position="627"/>
    </location>
</feature>
<dbReference type="OrthoDB" id="10006270at2759"/>
<keyword evidence="4" id="KW-0833">Ubl conjugation pathway</keyword>
<evidence type="ECO:0000256" key="6">
    <source>
        <dbReference type="ARBA" id="ARBA00023306"/>
    </source>
</evidence>
<keyword evidence="10" id="KW-1185">Reference proteome</keyword>
<feature type="repeat" description="TPR" evidence="7">
    <location>
        <begin position="464"/>
        <end position="497"/>
    </location>
</feature>
<keyword evidence="2" id="KW-0677">Repeat</keyword>
<keyword evidence="1 9" id="KW-0132">Cell division</keyword>
<evidence type="ECO:0000256" key="2">
    <source>
        <dbReference type="ARBA" id="ARBA00022737"/>
    </source>
</evidence>
<feature type="repeat" description="TPR" evidence="7">
    <location>
        <begin position="387"/>
        <end position="420"/>
    </location>
</feature>
<accession>A0A5N5SQ08</accession>
<keyword evidence="5 7" id="KW-0802">TPR repeat</keyword>
<dbReference type="Proteomes" id="UP000326759">
    <property type="component" value="Unassembled WGS sequence"/>
</dbReference>
<gene>
    <name evidence="9" type="ORF">Anas_03224</name>
</gene>
<dbReference type="PANTHER" id="PTHR12558">
    <property type="entry name" value="CELL DIVISION CYCLE 16,23,27"/>
    <property type="match status" value="1"/>
</dbReference>
<evidence type="ECO:0000313" key="9">
    <source>
        <dbReference type="EMBL" id="KAB7495838.1"/>
    </source>
</evidence>
<dbReference type="GO" id="GO:0031145">
    <property type="term" value="P:anaphase-promoting complex-dependent catabolic process"/>
    <property type="evidence" value="ECO:0007669"/>
    <property type="project" value="TreeGrafter"/>
</dbReference>
<name>A0A5N5SQ08_9CRUS</name>
<dbReference type="Gene3D" id="1.25.40.10">
    <property type="entry name" value="Tetratricopeptide repeat domain"/>
    <property type="match status" value="1"/>
</dbReference>
<feature type="compositionally biased region" description="Acidic residues" evidence="8">
    <location>
        <begin position="633"/>
        <end position="642"/>
    </location>
</feature>
<dbReference type="PROSITE" id="PS50005">
    <property type="entry name" value="TPR"/>
    <property type="match status" value="4"/>
</dbReference>
<dbReference type="Pfam" id="PF13424">
    <property type="entry name" value="TPR_12"/>
    <property type="match status" value="1"/>
</dbReference>
<evidence type="ECO:0000256" key="1">
    <source>
        <dbReference type="ARBA" id="ARBA00022618"/>
    </source>
</evidence>
<feature type="repeat" description="TPR" evidence="7">
    <location>
        <begin position="498"/>
        <end position="531"/>
    </location>
</feature>
<evidence type="ECO:0000256" key="3">
    <source>
        <dbReference type="ARBA" id="ARBA00022776"/>
    </source>
</evidence>
<evidence type="ECO:0000256" key="7">
    <source>
        <dbReference type="PROSITE-ProRule" id="PRU00339"/>
    </source>
</evidence>
<keyword evidence="3" id="KW-0498">Mitosis</keyword>
<comment type="caution">
    <text evidence="9">The sequence shown here is derived from an EMBL/GenBank/DDBJ whole genome shotgun (WGS) entry which is preliminary data.</text>
</comment>
<evidence type="ECO:0000256" key="8">
    <source>
        <dbReference type="SAM" id="MobiDB-lite"/>
    </source>
</evidence>
<dbReference type="SUPFAM" id="SSF48452">
    <property type="entry name" value="TPR-like"/>
    <property type="match status" value="2"/>
</dbReference>
<dbReference type="Pfam" id="PF13181">
    <property type="entry name" value="TPR_8"/>
    <property type="match status" value="2"/>
</dbReference>
<dbReference type="Pfam" id="PF12895">
    <property type="entry name" value="ANAPC3"/>
    <property type="match status" value="1"/>
</dbReference>
<protein>
    <submittedName>
        <fullName evidence="9">Cell division cycle protein 16-like protein</fullName>
    </submittedName>
</protein>
<evidence type="ECO:0000313" key="10">
    <source>
        <dbReference type="Proteomes" id="UP000326759"/>
    </source>
</evidence>
<evidence type="ECO:0000256" key="4">
    <source>
        <dbReference type="ARBA" id="ARBA00022786"/>
    </source>
</evidence>
<keyword evidence="6" id="KW-0131">Cell cycle</keyword>
<evidence type="ECO:0000256" key="5">
    <source>
        <dbReference type="ARBA" id="ARBA00022803"/>
    </source>
</evidence>
<dbReference type="SMART" id="SM00028">
    <property type="entry name" value="TPR"/>
    <property type="match status" value="9"/>
</dbReference>
<proteinExistence type="predicted"/>
<feature type="repeat" description="TPR" evidence="7">
    <location>
        <begin position="421"/>
        <end position="454"/>
    </location>
</feature>
<dbReference type="GO" id="GO:0005680">
    <property type="term" value="C:anaphase-promoting complex"/>
    <property type="evidence" value="ECO:0007669"/>
    <property type="project" value="TreeGrafter"/>
</dbReference>
<dbReference type="PANTHER" id="PTHR12558:SF9">
    <property type="entry name" value="CELL DIVISION CYCLE PROTEIN 16 HOMOLOG"/>
    <property type="match status" value="1"/>
</dbReference>
<dbReference type="GO" id="GO:0051301">
    <property type="term" value="P:cell division"/>
    <property type="evidence" value="ECO:0007669"/>
    <property type="project" value="UniProtKB-KW"/>
</dbReference>
<organism evidence="9 10">
    <name type="scientific">Armadillidium nasatum</name>
    <dbReference type="NCBI Taxonomy" id="96803"/>
    <lineage>
        <taxon>Eukaryota</taxon>
        <taxon>Metazoa</taxon>
        <taxon>Ecdysozoa</taxon>
        <taxon>Arthropoda</taxon>
        <taxon>Crustacea</taxon>
        <taxon>Multicrustacea</taxon>
        <taxon>Malacostraca</taxon>
        <taxon>Eumalacostraca</taxon>
        <taxon>Peracarida</taxon>
        <taxon>Isopoda</taxon>
        <taxon>Oniscidea</taxon>
        <taxon>Crinocheta</taxon>
        <taxon>Armadillidiidae</taxon>
        <taxon>Armadillidium</taxon>
    </lineage>
</organism>
<dbReference type="InterPro" id="IPR011990">
    <property type="entry name" value="TPR-like_helical_dom_sf"/>
</dbReference>
<dbReference type="GO" id="GO:0016567">
    <property type="term" value="P:protein ubiquitination"/>
    <property type="evidence" value="ECO:0007669"/>
    <property type="project" value="TreeGrafter"/>
</dbReference>
<dbReference type="InterPro" id="IPR019734">
    <property type="entry name" value="TPR_rpt"/>
</dbReference>
<dbReference type="AlphaFoldDB" id="A0A5N5SQ08"/>
<dbReference type="EMBL" id="SEYY01022062">
    <property type="protein sequence ID" value="KAB7495838.1"/>
    <property type="molecule type" value="Genomic_DNA"/>
</dbReference>
<feature type="region of interest" description="Disordered" evidence="8">
    <location>
        <begin position="563"/>
        <end position="642"/>
    </location>
</feature>
<sequence>MKILQPKVLSYNEYKMASDIEIMTVSPNRPNIDFEKFRKTHHYLAAEFWANKLVSLSGGAPVDVYYLAQCYYLTKQYHRAILLISTHNLLRNSRCRYLAARCHYETKNYHMALDVLDQVSKNSCSRKSDQSVIVIPEIEDSTSIECSIHLLKGYIYEAADNRQLAMESFKLAFQIDPLCYEAFHALTQHHMLSPQEGKDILSSLTMTDTSSDVEESLVRYVYESRLNKYSGVKHKLSPSLVHLETNLDFVTTEAEALYYNCDFNRCFKLTQRVLQRDPYHPECLPIHIACLVELKQANSEYLSLFLLGHKLVDYYPENALSWFAVGCYYYLIGKNDKARLFLIKATTLDRVLGPAWIAYGHSFAAENEHDQARAAYYKAAELMKGCHLPLLYIGMEYSLTNNNRYAEEFFKQALEIAPEDPFVHHELGVVAYSSQDYKKAESYFRKAVKVVEQNEVSVIPEKWSTLLHNLGQTYCKLGKYEEALEFHQQALRVCPGVASTYASLGLVQSYLGDYQEAIVSLHKALSLQKDHTVAVSLLSTLMNQVVSNSSVFEDGVESNIPFDLLPKEPLGPSSAPTAPKGVHPPASSSSMDDIKTILGSSIGKPVMHSSDIIGQSTRSQTPQSADSSAMVIEDMEMDDESP</sequence>
<dbReference type="GO" id="GO:0005737">
    <property type="term" value="C:cytoplasm"/>
    <property type="evidence" value="ECO:0007669"/>
    <property type="project" value="TreeGrafter"/>
</dbReference>
<reference evidence="9 10" key="1">
    <citation type="journal article" date="2019" name="PLoS Biol.">
        <title>Sex chromosomes control vertical transmission of feminizing Wolbachia symbionts in an isopod.</title>
        <authorList>
            <person name="Becking T."/>
            <person name="Chebbi M.A."/>
            <person name="Giraud I."/>
            <person name="Moumen B."/>
            <person name="Laverre T."/>
            <person name="Caubet Y."/>
            <person name="Peccoud J."/>
            <person name="Gilbert C."/>
            <person name="Cordaux R."/>
        </authorList>
    </citation>
    <scope>NUCLEOTIDE SEQUENCE [LARGE SCALE GENOMIC DNA]</scope>
    <source>
        <strain evidence="9">ANa2</strain>
        <tissue evidence="9">Whole body excluding digestive tract and cuticle</tissue>
    </source>
</reference>